<proteinExistence type="predicted"/>
<accession>A0AAI8V9C2</accession>
<gene>
    <name evidence="2" type="ORF">KHLLAP_LOCUS1202</name>
</gene>
<dbReference type="InterPro" id="IPR050700">
    <property type="entry name" value="YIM1/Zinc_Alcohol_DH_Fams"/>
</dbReference>
<dbReference type="GO" id="GO:0016491">
    <property type="term" value="F:oxidoreductase activity"/>
    <property type="evidence" value="ECO:0007669"/>
    <property type="project" value="InterPro"/>
</dbReference>
<dbReference type="Gene3D" id="3.90.180.10">
    <property type="entry name" value="Medium-chain alcohol dehydrogenases, catalytic domain"/>
    <property type="match status" value="1"/>
</dbReference>
<dbReference type="InterPro" id="IPR036291">
    <property type="entry name" value="NAD(P)-bd_dom_sf"/>
</dbReference>
<dbReference type="GO" id="GO:0005739">
    <property type="term" value="C:mitochondrion"/>
    <property type="evidence" value="ECO:0007669"/>
    <property type="project" value="TreeGrafter"/>
</dbReference>
<dbReference type="SMART" id="SM00829">
    <property type="entry name" value="PKS_ER"/>
    <property type="match status" value="1"/>
</dbReference>
<dbReference type="PANTHER" id="PTHR11695">
    <property type="entry name" value="ALCOHOL DEHYDROGENASE RELATED"/>
    <property type="match status" value="1"/>
</dbReference>
<protein>
    <submittedName>
        <fullName evidence="2">Uu.00g035870.m01.CDS01</fullName>
    </submittedName>
</protein>
<comment type="caution">
    <text evidence="2">The sequence shown here is derived from an EMBL/GenBank/DDBJ whole genome shotgun (WGS) entry which is preliminary data.</text>
</comment>
<dbReference type="InterPro" id="IPR020843">
    <property type="entry name" value="ER"/>
</dbReference>
<dbReference type="Gene3D" id="3.40.50.720">
    <property type="entry name" value="NAD(P)-binding Rossmann-like Domain"/>
    <property type="match status" value="1"/>
</dbReference>
<evidence type="ECO:0000313" key="3">
    <source>
        <dbReference type="Proteomes" id="UP001295740"/>
    </source>
</evidence>
<dbReference type="Pfam" id="PF08240">
    <property type="entry name" value="ADH_N"/>
    <property type="match status" value="1"/>
</dbReference>
<dbReference type="Proteomes" id="UP001295740">
    <property type="component" value="Unassembled WGS sequence"/>
</dbReference>
<dbReference type="SUPFAM" id="SSF51735">
    <property type="entry name" value="NAD(P)-binding Rossmann-fold domains"/>
    <property type="match status" value="1"/>
</dbReference>
<keyword evidence="3" id="KW-1185">Reference proteome</keyword>
<dbReference type="SUPFAM" id="SSF50129">
    <property type="entry name" value="GroES-like"/>
    <property type="match status" value="1"/>
</dbReference>
<dbReference type="InterPro" id="IPR011032">
    <property type="entry name" value="GroES-like_sf"/>
</dbReference>
<dbReference type="Pfam" id="PF13602">
    <property type="entry name" value="ADH_zinc_N_2"/>
    <property type="match status" value="1"/>
</dbReference>
<organism evidence="2 3">
    <name type="scientific">Anthostomella pinea</name>
    <dbReference type="NCBI Taxonomy" id="933095"/>
    <lineage>
        <taxon>Eukaryota</taxon>
        <taxon>Fungi</taxon>
        <taxon>Dikarya</taxon>
        <taxon>Ascomycota</taxon>
        <taxon>Pezizomycotina</taxon>
        <taxon>Sordariomycetes</taxon>
        <taxon>Xylariomycetidae</taxon>
        <taxon>Xylariales</taxon>
        <taxon>Xylariaceae</taxon>
        <taxon>Anthostomella</taxon>
    </lineage>
</organism>
<dbReference type="CDD" id="cd08267">
    <property type="entry name" value="MDR1"/>
    <property type="match status" value="1"/>
</dbReference>
<name>A0AAI8V9C2_9PEZI</name>
<evidence type="ECO:0000259" key="1">
    <source>
        <dbReference type="SMART" id="SM00829"/>
    </source>
</evidence>
<dbReference type="InterPro" id="IPR013154">
    <property type="entry name" value="ADH-like_N"/>
</dbReference>
<feature type="domain" description="Enoyl reductase (ER)" evidence="1">
    <location>
        <begin position="25"/>
        <end position="341"/>
    </location>
</feature>
<dbReference type="AlphaFoldDB" id="A0AAI8V9C2"/>
<sequence length="345" mass="36606">MASNTSTHSKPNTMRAWLYSSASGGLEHAIKLTDDAPQPPQPLPKDHVLVKVQSASLNPADYKLPEMGLLARAMISVPASPGMDFAGTVEKTGDAVDTFRVGEKVLGRVFGARFGALGEYVSAQVDGVASLPEGVSVEQGSCVGTAGLTAYQCIVSNVKEGDKIFINGGSGGTGSFGIQIAKAVGCTVTTSCSGKNIELCRSLGADEVIDYTKENVSEVLKGQGNIFKLVVDNVGTPTDLHKAADHFLLPEGKFVQIAGDMSLGSLKTTFTRMLQPAFLGGGKHKWEFPMTKNKPEDLAQIATWMKEGKVKVVIDEVFQYEDAPKAIEKLKTGRAKGKVVVRVSE</sequence>
<evidence type="ECO:0000313" key="2">
    <source>
        <dbReference type="EMBL" id="CAJ2500734.1"/>
    </source>
</evidence>
<dbReference type="PANTHER" id="PTHR11695:SF294">
    <property type="entry name" value="RETICULON-4-INTERACTING PROTEIN 1, MITOCHONDRIAL"/>
    <property type="match status" value="1"/>
</dbReference>
<dbReference type="EMBL" id="CAUWAG010000003">
    <property type="protein sequence ID" value="CAJ2500734.1"/>
    <property type="molecule type" value="Genomic_DNA"/>
</dbReference>
<reference evidence="2" key="1">
    <citation type="submission" date="2023-10" db="EMBL/GenBank/DDBJ databases">
        <authorList>
            <person name="Hackl T."/>
        </authorList>
    </citation>
    <scope>NUCLEOTIDE SEQUENCE</scope>
</reference>